<protein>
    <submittedName>
        <fullName evidence="7">Divalent anion:Na+ symporter, DASS family</fullName>
    </submittedName>
</protein>
<dbReference type="RefSeq" id="WP_083337370.1">
    <property type="nucleotide sequence ID" value="NZ_FNOP01000003.1"/>
</dbReference>
<feature type="transmembrane region" description="Helical" evidence="6">
    <location>
        <begin position="39"/>
        <end position="68"/>
    </location>
</feature>
<keyword evidence="4 6" id="KW-1133">Transmembrane helix</keyword>
<comment type="subcellular location">
    <subcellularLocation>
        <location evidence="1">Membrane</location>
        <topology evidence="1">Multi-pass membrane protein</topology>
    </subcellularLocation>
</comment>
<evidence type="ECO:0000256" key="1">
    <source>
        <dbReference type="ARBA" id="ARBA00004141"/>
    </source>
</evidence>
<feature type="transmembrane region" description="Helical" evidence="6">
    <location>
        <begin position="174"/>
        <end position="196"/>
    </location>
</feature>
<dbReference type="NCBIfam" id="TIGR00785">
    <property type="entry name" value="dass"/>
    <property type="match status" value="1"/>
</dbReference>
<dbReference type="PANTHER" id="PTHR42826">
    <property type="entry name" value="DICARBOXYLATE TRANSPORTER 2.1, CHLOROPLASTIC"/>
    <property type="match status" value="1"/>
</dbReference>
<reference evidence="7 8" key="1">
    <citation type="submission" date="2016-10" db="EMBL/GenBank/DDBJ databases">
        <authorList>
            <person name="Varghese N."/>
            <person name="Submissions S."/>
        </authorList>
    </citation>
    <scope>NUCLEOTIDE SEQUENCE [LARGE SCALE GENOMIC DNA]</scope>
    <source>
        <strain evidence="7 8">WCC6</strain>
    </source>
</reference>
<evidence type="ECO:0000256" key="4">
    <source>
        <dbReference type="ARBA" id="ARBA00022989"/>
    </source>
</evidence>
<evidence type="ECO:0000256" key="3">
    <source>
        <dbReference type="ARBA" id="ARBA00022692"/>
    </source>
</evidence>
<dbReference type="InterPro" id="IPR030676">
    <property type="entry name" value="CitT-rel"/>
</dbReference>
<evidence type="ECO:0000256" key="2">
    <source>
        <dbReference type="ARBA" id="ARBA00007349"/>
    </source>
</evidence>
<name>A0A1H2UXF3_ACIFE</name>
<gene>
    <name evidence="7" type="ORF">SAMN05216495_10356</name>
</gene>
<feature type="transmembrane region" description="Helical" evidence="6">
    <location>
        <begin position="216"/>
        <end position="237"/>
    </location>
</feature>
<evidence type="ECO:0000256" key="6">
    <source>
        <dbReference type="SAM" id="Phobius"/>
    </source>
</evidence>
<keyword evidence="3 6" id="KW-0812">Transmembrane</keyword>
<feature type="transmembrane region" description="Helical" evidence="6">
    <location>
        <begin position="323"/>
        <end position="346"/>
    </location>
</feature>
<comment type="similarity">
    <text evidence="2">Belongs to the SLC13A/DASS transporter (TC 2.A.47) family. DIT1 subfamily.</text>
</comment>
<dbReference type="InterPro" id="IPR001898">
    <property type="entry name" value="SLC13A/DASS"/>
</dbReference>
<evidence type="ECO:0000256" key="5">
    <source>
        <dbReference type="ARBA" id="ARBA00023136"/>
    </source>
</evidence>
<feature type="transmembrane region" description="Helical" evidence="6">
    <location>
        <begin position="80"/>
        <end position="99"/>
    </location>
</feature>
<accession>A0A1H2UXF3</accession>
<evidence type="ECO:0000313" key="7">
    <source>
        <dbReference type="EMBL" id="SDW60309.1"/>
    </source>
</evidence>
<dbReference type="EMBL" id="FNOP01000003">
    <property type="protein sequence ID" value="SDW60309.1"/>
    <property type="molecule type" value="Genomic_DNA"/>
</dbReference>
<feature type="transmembrane region" description="Helical" evidence="6">
    <location>
        <begin position="270"/>
        <end position="288"/>
    </location>
</feature>
<organism evidence="7 8">
    <name type="scientific">Acidaminococcus fermentans</name>
    <dbReference type="NCBI Taxonomy" id="905"/>
    <lineage>
        <taxon>Bacteria</taxon>
        <taxon>Bacillati</taxon>
        <taxon>Bacillota</taxon>
        <taxon>Negativicutes</taxon>
        <taxon>Acidaminococcales</taxon>
        <taxon>Acidaminococcaceae</taxon>
        <taxon>Acidaminococcus</taxon>
    </lineage>
</organism>
<feature type="transmembrane region" description="Helical" evidence="6">
    <location>
        <begin position="352"/>
        <end position="373"/>
    </location>
</feature>
<feature type="transmembrane region" description="Helical" evidence="6">
    <location>
        <begin position="444"/>
        <end position="464"/>
    </location>
</feature>
<proteinExistence type="inferred from homology"/>
<keyword evidence="5 6" id="KW-0472">Membrane</keyword>
<comment type="caution">
    <text evidence="7">The sequence shown here is derived from an EMBL/GenBank/DDBJ whole genome shotgun (WGS) entry which is preliminary data.</text>
</comment>
<feature type="transmembrane region" description="Helical" evidence="6">
    <location>
        <begin position="294"/>
        <end position="311"/>
    </location>
</feature>
<dbReference type="PIRSF" id="PIRSF002457">
    <property type="entry name" value="DASS"/>
    <property type="match status" value="1"/>
</dbReference>
<feature type="transmembrane region" description="Helical" evidence="6">
    <location>
        <begin position="385"/>
        <end position="412"/>
    </location>
</feature>
<sequence>MTLSKKWKQLIFCGLLGALFFLVPPPGDLKVAGWRVFGVFAATIVGLILKPLPMGVMALLGMVSLCLARTLTLKEALSGFGNPTIWLVVVAFFISRGIVKTGLGERIAYLFVERFGKKPLFLAYSLIASDLVIAPAMPSNTARAGGILAPIVQSLNTTFGSDPKEGTENKLGNFLVPVVFQCDVVISAVFLTSMAANPMAVSFASDLLGVNMTWGGWLAASCVPALLSLVLYPLVIYKINPPELKETPEAPALARKKLDAMGPLKQEEKAMAAIFLLLIVLWAGGRYLGLTETLTALLGLCLLLLSNVLTWDDVKSEKAAWDTLIWFAILVMEAGFLNTKGMIPWFSREMGLLVSGSNGLVAMAILGTVYFYSHYLFASSTAHVSAMYAAFLSVMASAGAPPTMAAYVLAWFSSLFGCLTHYGSGPAPIFFGAGYVSQNRWWEIGFVLSLLSLLIWGGVGCLWGKVLGMW</sequence>
<dbReference type="Pfam" id="PF00939">
    <property type="entry name" value="Na_sulph_symp"/>
    <property type="match status" value="1"/>
</dbReference>
<dbReference type="AlphaFoldDB" id="A0A1H2UXF3"/>
<evidence type="ECO:0000313" key="8">
    <source>
        <dbReference type="Proteomes" id="UP000182379"/>
    </source>
</evidence>
<dbReference type="Proteomes" id="UP000182379">
    <property type="component" value="Unassembled WGS sequence"/>
</dbReference>
<dbReference type="GO" id="GO:0022857">
    <property type="term" value="F:transmembrane transporter activity"/>
    <property type="evidence" value="ECO:0007669"/>
    <property type="project" value="InterPro"/>
</dbReference>
<dbReference type="GO" id="GO:0016020">
    <property type="term" value="C:membrane"/>
    <property type="evidence" value="ECO:0007669"/>
    <property type="project" value="UniProtKB-SubCell"/>
</dbReference>